<evidence type="ECO:0000313" key="2">
    <source>
        <dbReference type="EMBL" id="NTY62228.1"/>
    </source>
</evidence>
<feature type="transmembrane region" description="Helical" evidence="1">
    <location>
        <begin position="341"/>
        <end position="361"/>
    </location>
</feature>
<dbReference type="EMBL" id="VBSB01000015">
    <property type="protein sequence ID" value="NTY62228.1"/>
    <property type="molecule type" value="Genomic_DNA"/>
</dbReference>
<comment type="caution">
    <text evidence="2">The sequence shown here is derived from an EMBL/GenBank/DDBJ whole genome shotgun (WGS) entry which is preliminary data.</text>
</comment>
<reference evidence="2 3" key="1">
    <citation type="submission" date="2019-05" db="EMBL/GenBank/DDBJ databases">
        <title>Mycolicibacterium sphagni ENV482 genome assembly.</title>
        <authorList>
            <person name="Chen W."/>
            <person name="Faulkner N.W."/>
            <person name="Hyman M.R."/>
        </authorList>
    </citation>
    <scope>NUCLEOTIDE SEQUENCE [LARGE SCALE GENOMIC DNA]</scope>
    <source>
        <strain evidence="2 3">ENV482</strain>
    </source>
</reference>
<evidence type="ECO:0008006" key="4">
    <source>
        <dbReference type="Google" id="ProtNLM"/>
    </source>
</evidence>
<gene>
    <name evidence="2" type="ORF">FEG63_22050</name>
</gene>
<dbReference type="RefSeq" id="WP_174399963.1">
    <property type="nucleotide sequence ID" value="NZ_VBSB01000015.1"/>
</dbReference>
<keyword evidence="1" id="KW-1133">Transmembrane helix</keyword>
<keyword evidence="1" id="KW-0472">Membrane</keyword>
<sequence length="393" mass="40804">MRLQVKRIGRVLAPNIGIALLRGSQLLILALLARSEPEIRNALLTGFGLIAAFSMLFGEGAGLYILGVERGRLTRKVLARSLAVQVVTTSVGMTAGVALALAVSGEARLKVVVALAALAVTTAIEGLTRAAKAPLLVLGRDGIYGLIDLVLGTAKVILLAIGLIQGSLLVLLILPLPGLAGLVVTTRWVARRLPGGQPAPAGLTREILTIGLAGALSAGYSQAPVLVGSVLLPLHSAALLAASTRIVQAMEFIPGTFSLQVMPRLRTWRHSWQRAYGAFLLLGAAMALGAYLFRPLLEAFAHVELNLVPVFGLLLLTFVIKSGNLFLTARLLVLWSPRVRMVVCAVIDVVALGLTVAGSAVAGLPGVAGAAVAIEAAFAGLALLAMQLIQPRG</sequence>
<feature type="transmembrane region" description="Helical" evidence="1">
    <location>
        <begin position="78"/>
        <end position="103"/>
    </location>
</feature>
<name>A0ABX2JWX3_9MYCO</name>
<feature type="transmembrane region" description="Helical" evidence="1">
    <location>
        <begin position="367"/>
        <end position="389"/>
    </location>
</feature>
<proteinExistence type="predicted"/>
<evidence type="ECO:0000256" key="1">
    <source>
        <dbReference type="SAM" id="Phobius"/>
    </source>
</evidence>
<keyword evidence="3" id="KW-1185">Reference proteome</keyword>
<feature type="transmembrane region" description="Helical" evidence="1">
    <location>
        <begin position="12"/>
        <end position="32"/>
    </location>
</feature>
<accession>A0ABX2JWX3</accession>
<feature type="transmembrane region" description="Helical" evidence="1">
    <location>
        <begin position="44"/>
        <end position="66"/>
    </location>
</feature>
<feature type="transmembrane region" description="Helical" evidence="1">
    <location>
        <begin position="170"/>
        <end position="190"/>
    </location>
</feature>
<feature type="transmembrane region" description="Helical" evidence="1">
    <location>
        <begin position="109"/>
        <end position="131"/>
    </location>
</feature>
<feature type="transmembrane region" description="Helical" evidence="1">
    <location>
        <begin position="275"/>
        <end position="293"/>
    </location>
</feature>
<organism evidence="2 3">
    <name type="scientific">Mycolicibacterium sphagni</name>
    <dbReference type="NCBI Taxonomy" id="1786"/>
    <lineage>
        <taxon>Bacteria</taxon>
        <taxon>Bacillati</taxon>
        <taxon>Actinomycetota</taxon>
        <taxon>Actinomycetes</taxon>
        <taxon>Mycobacteriales</taxon>
        <taxon>Mycobacteriaceae</taxon>
        <taxon>Mycolicibacterium</taxon>
    </lineage>
</organism>
<dbReference type="Proteomes" id="UP000708347">
    <property type="component" value="Unassembled WGS sequence"/>
</dbReference>
<protein>
    <recommendedName>
        <fullName evidence="4">Polysaccharide biosynthesis protein</fullName>
    </recommendedName>
</protein>
<feature type="transmembrane region" description="Helical" evidence="1">
    <location>
        <begin position="143"/>
        <end position="164"/>
    </location>
</feature>
<keyword evidence="1" id="KW-0812">Transmembrane</keyword>
<evidence type="ECO:0000313" key="3">
    <source>
        <dbReference type="Proteomes" id="UP000708347"/>
    </source>
</evidence>